<dbReference type="Gene3D" id="2.170.150.20">
    <property type="entry name" value="Peptide methionine sulfoxide reductase"/>
    <property type="match status" value="1"/>
</dbReference>
<comment type="function">
    <text evidence="7">Has an important function as a repair enzyme for proteins that have been inactivated by oxidation. Catalyzes the reversible oxidation-reduction of methionine sulfoxide in proteins to methionine.</text>
</comment>
<dbReference type="InterPro" id="IPR002579">
    <property type="entry name" value="Met_Sox_Rdtase_MsrB_dom"/>
</dbReference>
<comment type="similarity">
    <text evidence="1 7">Belongs to the MsrA Met sulfoxide reductase family.</text>
</comment>
<evidence type="ECO:0000313" key="11">
    <source>
        <dbReference type="Proteomes" id="UP000658690"/>
    </source>
</evidence>
<comment type="catalytic activity">
    <reaction evidence="5">
        <text>L-methionyl-[protein] + [thioredoxin]-disulfide + H2O = L-methionyl-(R)-S-oxide-[protein] + [thioredoxin]-dithiol</text>
        <dbReference type="Rhea" id="RHEA:24164"/>
        <dbReference type="Rhea" id="RHEA-COMP:10698"/>
        <dbReference type="Rhea" id="RHEA-COMP:10700"/>
        <dbReference type="Rhea" id="RHEA-COMP:12313"/>
        <dbReference type="Rhea" id="RHEA-COMP:12314"/>
        <dbReference type="ChEBI" id="CHEBI:15377"/>
        <dbReference type="ChEBI" id="CHEBI:16044"/>
        <dbReference type="ChEBI" id="CHEBI:29950"/>
        <dbReference type="ChEBI" id="CHEBI:45764"/>
        <dbReference type="ChEBI" id="CHEBI:50058"/>
        <dbReference type="EC" id="1.8.4.12"/>
    </reaction>
</comment>
<dbReference type="HAMAP" id="MF_01401">
    <property type="entry name" value="MsrA"/>
    <property type="match status" value="1"/>
</dbReference>
<name>A0ABX1ZBX5_9BACL</name>
<dbReference type="Pfam" id="PF01641">
    <property type="entry name" value="SelR"/>
    <property type="match status" value="1"/>
</dbReference>
<sequence length="377" mass="42912">MNFKKPKLYVLPIALFVFIGYSIYASFHKDGVIKAQEVLTTVSEQSSTNYDTAIFAGGCFWSMESPFEKLDGVLRVVTGYTGGQKENPTYAEVSTGTTGHLESVEVRFNPDQITYDQLLQVYWRNVDPTDADGQFVDRGNEYRSVVFYNSNEQKEMAEASKEALGSSGQFDKPIVTKILSASTFYKAEEEHQDYFKKNPISYKVNELGSGRAAFLNKTWGKDRVVIPEKMNAYKDFNKEEKLKTLTKLQYDVTQHDKDEQPFHNEYWDNKKEGIYVDIVSGEPLFSSKDKFDAGTGWASFTKPLVPDHIIFKEKRDLFSVVTQVRSRYADSFLGDVFNDGPEPTGLRFCINSAALQFIPRNDLEARGYGLFVKQFNS</sequence>
<feature type="active site" evidence="7">
    <location>
        <position position="59"/>
    </location>
</feature>
<dbReference type="InterPro" id="IPR036509">
    <property type="entry name" value="Met_Sox_Rdtase_MsrA_sf"/>
</dbReference>
<evidence type="ECO:0000256" key="4">
    <source>
        <dbReference type="ARBA" id="ARBA00047806"/>
    </source>
</evidence>
<feature type="domain" description="MsrB" evidence="9">
    <location>
        <begin position="238"/>
        <end position="360"/>
    </location>
</feature>
<keyword evidence="8" id="KW-0812">Transmembrane</keyword>
<dbReference type="PANTHER" id="PTHR43774">
    <property type="entry name" value="PEPTIDE METHIONINE SULFOXIDE REDUCTASE"/>
    <property type="match status" value="1"/>
</dbReference>
<dbReference type="EMBL" id="WHOC01000156">
    <property type="protein sequence ID" value="NOU89719.1"/>
    <property type="molecule type" value="Genomic_DNA"/>
</dbReference>
<keyword evidence="8" id="KW-0472">Membrane</keyword>
<dbReference type="InterPro" id="IPR011057">
    <property type="entry name" value="Mss4-like_sf"/>
</dbReference>
<evidence type="ECO:0000256" key="1">
    <source>
        <dbReference type="ARBA" id="ARBA00005591"/>
    </source>
</evidence>
<dbReference type="SUPFAM" id="SSF51316">
    <property type="entry name" value="Mss4-like"/>
    <property type="match status" value="1"/>
</dbReference>
<keyword evidence="3" id="KW-0511">Multifunctional enzyme</keyword>
<accession>A0ABX1ZBX5</accession>
<dbReference type="PANTHER" id="PTHR43774:SF1">
    <property type="entry name" value="PEPTIDE METHIONINE SULFOXIDE REDUCTASE MSRA 2"/>
    <property type="match status" value="1"/>
</dbReference>
<dbReference type="Proteomes" id="UP000658690">
    <property type="component" value="Unassembled WGS sequence"/>
</dbReference>
<keyword evidence="8" id="KW-1133">Transmembrane helix</keyword>
<comment type="catalytic activity">
    <reaction evidence="4 7">
        <text>L-methionyl-[protein] + [thioredoxin]-disulfide + H2O = L-methionyl-(S)-S-oxide-[protein] + [thioredoxin]-dithiol</text>
        <dbReference type="Rhea" id="RHEA:14217"/>
        <dbReference type="Rhea" id="RHEA-COMP:10698"/>
        <dbReference type="Rhea" id="RHEA-COMP:10700"/>
        <dbReference type="Rhea" id="RHEA-COMP:12313"/>
        <dbReference type="Rhea" id="RHEA-COMP:12315"/>
        <dbReference type="ChEBI" id="CHEBI:15377"/>
        <dbReference type="ChEBI" id="CHEBI:16044"/>
        <dbReference type="ChEBI" id="CHEBI:29950"/>
        <dbReference type="ChEBI" id="CHEBI:44120"/>
        <dbReference type="ChEBI" id="CHEBI:50058"/>
        <dbReference type="EC" id="1.8.4.11"/>
    </reaction>
</comment>
<proteinExistence type="inferred from homology"/>
<dbReference type="InterPro" id="IPR002569">
    <property type="entry name" value="Met_Sox_Rdtase_MsrA_dom"/>
</dbReference>
<keyword evidence="2 7" id="KW-0560">Oxidoreductase</keyword>
<dbReference type="SUPFAM" id="SSF55068">
    <property type="entry name" value="Peptide methionine sulfoxide reductase"/>
    <property type="match status" value="1"/>
</dbReference>
<dbReference type="RefSeq" id="WP_171692608.1">
    <property type="nucleotide sequence ID" value="NZ_WHOC01000156.1"/>
</dbReference>
<dbReference type="Gene3D" id="3.30.1060.10">
    <property type="entry name" value="Peptide methionine sulphoxide reductase MsrA"/>
    <property type="match status" value="1"/>
</dbReference>
<protein>
    <recommendedName>
        <fullName evidence="7">Peptide methionine sulfoxide reductase MsrA</fullName>
        <shortName evidence="7">Protein-methionine-S-oxide reductase</shortName>
        <ecNumber evidence="7">1.8.4.11</ecNumber>
    </recommendedName>
    <alternativeName>
        <fullName evidence="7">Peptide-methionine (S)-S-oxide reductase</fullName>
        <shortName evidence="7">Peptide Met(O) reductase</shortName>
    </alternativeName>
</protein>
<feature type="transmembrane region" description="Helical" evidence="8">
    <location>
        <begin position="7"/>
        <end position="27"/>
    </location>
</feature>
<dbReference type="NCBIfam" id="TIGR00357">
    <property type="entry name" value="peptide-methionine (R)-S-oxide reductase MsrB"/>
    <property type="match status" value="1"/>
</dbReference>
<evidence type="ECO:0000256" key="8">
    <source>
        <dbReference type="SAM" id="Phobius"/>
    </source>
</evidence>
<evidence type="ECO:0000256" key="7">
    <source>
        <dbReference type="HAMAP-Rule" id="MF_01401"/>
    </source>
</evidence>
<comment type="catalytic activity">
    <reaction evidence="6 7">
        <text>[thioredoxin]-disulfide + L-methionine + H2O = L-methionine (S)-S-oxide + [thioredoxin]-dithiol</text>
        <dbReference type="Rhea" id="RHEA:19993"/>
        <dbReference type="Rhea" id="RHEA-COMP:10698"/>
        <dbReference type="Rhea" id="RHEA-COMP:10700"/>
        <dbReference type="ChEBI" id="CHEBI:15377"/>
        <dbReference type="ChEBI" id="CHEBI:29950"/>
        <dbReference type="ChEBI" id="CHEBI:50058"/>
        <dbReference type="ChEBI" id="CHEBI:57844"/>
        <dbReference type="ChEBI" id="CHEBI:58772"/>
        <dbReference type="EC" id="1.8.4.11"/>
    </reaction>
</comment>
<keyword evidence="11" id="KW-1185">Reference proteome</keyword>
<reference evidence="10 11" key="1">
    <citation type="submission" date="2019-10" db="EMBL/GenBank/DDBJ databases">
        <title>Description of Paenibacillus choica sp. nov.</title>
        <authorList>
            <person name="Carlier A."/>
            <person name="Qi S."/>
        </authorList>
    </citation>
    <scope>NUCLEOTIDE SEQUENCE [LARGE SCALE GENOMIC DNA]</scope>
    <source>
        <strain evidence="10 11">LMG 31460</strain>
    </source>
</reference>
<comment type="caution">
    <text evidence="10">The sequence shown here is derived from an EMBL/GenBank/DDBJ whole genome shotgun (WGS) entry which is preliminary data.</text>
</comment>
<gene>
    <name evidence="7 10" type="primary">msrA</name>
    <name evidence="10" type="ORF">GC102_28800</name>
</gene>
<evidence type="ECO:0000256" key="2">
    <source>
        <dbReference type="ARBA" id="ARBA00023002"/>
    </source>
</evidence>
<dbReference type="EC" id="1.8.4.11" evidence="7"/>
<dbReference type="NCBIfam" id="TIGR00401">
    <property type="entry name" value="msrA"/>
    <property type="match status" value="1"/>
</dbReference>
<dbReference type="Pfam" id="PF01625">
    <property type="entry name" value="PMSR"/>
    <property type="match status" value="1"/>
</dbReference>
<evidence type="ECO:0000256" key="5">
    <source>
        <dbReference type="ARBA" id="ARBA00048488"/>
    </source>
</evidence>
<evidence type="ECO:0000256" key="6">
    <source>
        <dbReference type="ARBA" id="ARBA00048782"/>
    </source>
</evidence>
<evidence type="ECO:0000259" key="9">
    <source>
        <dbReference type="PROSITE" id="PS51790"/>
    </source>
</evidence>
<evidence type="ECO:0000313" key="10">
    <source>
        <dbReference type="EMBL" id="NOU89719.1"/>
    </source>
</evidence>
<dbReference type="PROSITE" id="PS51790">
    <property type="entry name" value="MSRB"/>
    <property type="match status" value="1"/>
</dbReference>
<organism evidence="10 11">
    <name type="scientific">Paenibacillus germinis</name>
    <dbReference type="NCBI Taxonomy" id="2654979"/>
    <lineage>
        <taxon>Bacteria</taxon>
        <taxon>Bacillati</taxon>
        <taxon>Bacillota</taxon>
        <taxon>Bacilli</taxon>
        <taxon>Bacillales</taxon>
        <taxon>Paenibacillaceae</taxon>
        <taxon>Paenibacillus</taxon>
    </lineage>
</organism>
<evidence type="ECO:0000256" key="3">
    <source>
        <dbReference type="ARBA" id="ARBA00023268"/>
    </source>
</evidence>
<dbReference type="GO" id="GO:0008113">
    <property type="term" value="F:peptide-methionine (S)-S-oxide reductase activity"/>
    <property type="evidence" value="ECO:0007669"/>
    <property type="project" value="UniProtKB-EC"/>
</dbReference>